<proteinExistence type="predicted"/>
<gene>
    <name evidence="1" type="ORF">AKO1_015663</name>
</gene>
<comment type="caution">
    <text evidence="1">The sequence shown here is derived from an EMBL/GenBank/DDBJ whole genome shotgun (WGS) entry which is preliminary data.</text>
</comment>
<dbReference type="AlphaFoldDB" id="A0AAW2ZGP4"/>
<reference evidence="1 2" key="1">
    <citation type="submission" date="2024-03" db="EMBL/GenBank/DDBJ databases">
        <title>The Acrasis kona genome and developmental transcriptomes reveal deep origins of eukaryotic multicellular pathways.</title>
        <authorList>
            <person name="Sheikh S."/>
            <person name="Fu C.-J."/>
            <person name="Brown M.W."/>
            <person name="Baldauf S.L."/>
        </authorList>
    </citation>
    <scope>NUCLEOTIDE SEQUENCE [LARGE SCALE GENOMIC DNA]</scope>
    <source>
        <strain evidence="1 2">ATCC MYA-3509</strain>
    </source>
</reference>
<dbReference type="EMBL" id="JAOPGA020001455">
    <property type="protein sequence ID" value="KAL0488620.1"/>
    <property type="molecule type" value="Genomic_DNA"/>
</dbReference>
<dbReference type="SUPFAM" id="SSF81383">
    <property type="entry name" value="F-box domain"/>
    <property type="match status" value="1"/>
</dbReference>
<sequence length="195" mass="22852">MGNYTAHDFIEQNGALSDDIVLHVLTYCNANTLMMCASLCANWSVLITVTTREKKLFFKNYGYVVNKRAEQSNMIWKDVVFSTWPHFSRMNGVKDWLRLYRRRVRVLPPHQNKEFLPYTRTRTEITVCPKMEFECPMVWEDLEDIGYQSKKYCKSCKKDVHSVFTVEQLNHYASMGECVAFQAKNGTRKMGCVLF</sequence>
<evidence type="ECO:0000313" key="2">
    <source>
        <dbReference type="Proteomes" id="UP001431209"/>
    </source>
</evidence>
<protein>
    <submittedName>
        <fullName evidence="1">Transcription factor E</fullName>
    </submittedName>
</protein>
<accession>A0AAW2ZGP4</accession>
<dbReference type="CDD" id="cd09917">
    <property type="entry name" value="F-box_SF"/>
    <property type="match status" value="1"/>
</dbReference>
<dbReference type="Gene3D" id="1.20.1280.50">
    <property type="match status" value="1"/>
</dbReference>
<dbReference type="Proteomes" id="UP001431209">
    <property type="component" value="Unassembled WGS sequence"/>
</dbReference>
<dbReference type="InterPro" id="IPR036047">
    <property type="entry name" value="F-box-like_dom_sf"/>
</dbReference>
<organism evidence="1 2">
    <name type="scientific">Acrasis kona</name>
    <dbReference type="NCBI Taxonomy" id="1008807"/>
    <lineage>
        <taxon>Eukaryota</taxon>
        <taxon>Discoba</taxon>
        <taxon>Heterolobosea</taxon>
        <taxon>Tetramitia</taxon>
        <taxon>Eutetramitia</taxon>
        <taxon>Acrasidae</taxon>
        <taxon>Acrasis</taxon>
    </lineage>
</organism>
<name>A0AAW2ZGP4_9EUKA</name>
<keyword evidence="2" id="KW-1185">Reference proteome</keyword>
<evidence type="ECO:0000313" key="1">
    <source>
        <dbReference type="EMBL" id="KAL0488620.1"/>
    </source>
</evidence>